<gene>
    <name evidence="1" type="ORF">M9458_026099</name>
</gene>
<comment type="caution">
    <text evidence="1">The sequence shown here is derived from an EMBL/GenBank/DDBJ whole genome shotgun (WGS) entry which is preliminary data.</text>
</comment>
<name>A0ABD0PU02_CIRMR</name>
<feature type="non-terminal residue" evidence="1">
    <location>
        <position position="170"/>
    </location>
</feature>
<dbReference type="EMBL" id="JAMKFB020000013">
    <property type="protein sequence ID" value="KAL0177205.1"/>
    <property type="molecule type" value="Genomic_DNA"/>
</dbReference>
<organism evidence="1 2">
    <name type="scientific">Cirrhinus mrigala</name>
    <name type="common">Mrigala</name>
    <dbReference type="NCBI Taxonomy" id="683832"/>
    <lineage>
        <taxon>Eukaryota</taxon>
        <taxon>Metazoa</taxon>
        <taxon>Chordata</taxon>
        <taxon>Craniata</taxon>
        <taxon>Vertebrata</taxon>
        <taxon>Euteleostomi</taxon>
        <taxon>Actinopterygii</taxon>
        <taxon>Neopterygii</taxon>
        <taxon>Teleostei</taxon>
        <taxon>Ostariophysi</taxon>
        <taxon>Cypriniformes</taxon>
        <taxon>Cyprinidae</taxon>
        <taxon>Labeoninae</taxon>
        <taxon>Labeonini</taxon>
        <taxon>Cirrhinus</taxon>
    </lineage>
</organism>
<protein>
    <submittedName>
        <fullName evidence="1">Uncharacterized protein</fullName>
    </submittedName>
</protein>
<reference evidence="1 2" key="1">
    <citation type="submission" date="2024-05" db="EMBL/GenBank/DDBJ databases">
        <title>Genome sequencing and assembly of Indian major carp, Cirrhinus mrigala (Hamilton, 1822).</title>
        <authorList>
            <person name="Mohindra V."/>
            <person name="Chowdhury L.M."/>
            <person name="Lal K."/>
            <person name="Jena J.K."/>
        </authorList>
    </citation>
    <scope>NUCLEOTIDE SEQUENCE [LARGE SCALE GENOMIC DNA]</scope>
    <source>
        <strain evidence="1">CM1030</strain>
        <tissue evidence="1">Blood</tissue>
    </source>
</reference>
<evidence type="ECO:0000313" key="2">
    <source>
        <dbReference type="Proteomes" id="UP001529510"/>
    </source>
</evidence>
<dbReference type="Proteomes" id="UP001529510">
    <property type="component" value="Unassembled WGS sequence"/>
</dbReference>
<evidence type="ECO:0000313" key="1">
    <source>
        <dbReference type="EMBL" id="KAL0177205.1"/>
    </source>
</evidence>
<dbReference type="AlphaFoldDB" id="A0ABD0PU02"/>
<keyword evidence="2" id="KW-1185">Reference proteome</keyword>
<sequence>MHLVRRRARRMRTAMAHRPAVERRVVAAVNLAHQPLHLVQGARQHQDVVSGQQERGDLGQLPHRRPVRVRHDLSEPVHRQVQVVHALALPAVDLQAQLLDLLLGHLLLEFVLAAGGRFGRVLARHLLEQLVLRGGHGVQASVLRMVVVVVVVIAEIHPIHVWRGSSAGAR</sequence>
<feature type="non-terminal residue" evidence="1">
    <location>
        <position position="1"/>
    </location>
</feature>
<accession>A0ABD0PU02</accession>
<proteinExistence type="predicted"/>